<feature type="compositionally biased region" description="Polar residues" evidence="1">
    <location>
        <begin position="135"/>
        <end position="155"/>
    </location>
</feature>
<dbReference type="AlphaFoldDB" id="C9SAD1"/>
<dbReference type="Proteomes" id="UP000008698">
    <property type="component" value="Unassembled WGS sequence"/>
</dbReference>
<sequence length="482" mass="51922">MAHCQLAVPSFVSFWLPLIPNEEEEAKIKINDELIATLKEQLSASHSIEPEPDSKAPTAIDQAMAKFQEAQAQEGVNGTGSTETNPANLPSLDVADLANVTPTRGSNMHLVSSYGNRDMVRGTFAGESAFSPLNIKNSGNGLPSTMQPPSWTRPNSRGMPESINGLGSTIMRSATPASQNGFNSGGAIVFGRPMSRMGQHGGAGPRSGPPAFRPKAPEFHPGHNGLNGSGSGSGSGHGNAIVQMSNTSWSQHQRGYGPNQSPGPHHGHPRSRGGSQGWQDVQNGGFNHSGPKRPQWANSQYDNRAVVARSQPVIPLGQTYGGITDDLGRFERLSRNSLVSLVALLHLACAETLPTIRYEQYRESRIEYFATELQSMLGPLMNEFADLEQAGNDLRSVVGKAWSLSAKTLTSRMTFEYRFPEAGCRFSMQSMVAVAPSIDGYVLQAEHWRVQLVVTPVITVRNDNGSTLSVHVTNLAEVLLMK</sequence>
<feature type="compositionally biased region" description="Polar residues" evidence="1">
    <location>
        <begin position="242"/>
        <end position="253"/>
    </location>
</feature>
<accession>C9SAD1</accession>
<name>C9SAD1_VERA1</name>
<dbReference type="KEGG" id="val:VDBG_01517"/>
<feature type="region of interest" description="Disordered" evidence="1">
    <location>
        <begin position="135"/>
        <end position="157"/>
    </location>
</feature>
<dbReference type="RefSeq" id="XP_003007329.1">
    <property type="nucleotide sequence ID" value="XM_003007283.1"/>
</dbReference>
<dbReference type="eggNOG" id="ENOG502T05Z">
    <property type="taxonomic scope" value="Eukaryota"/>
</dbReference>
<gene>
    <name evidence="2" type="ORF">VDBG_01517</name>
</gene>
<feature type="region of interest" description="Disordered" evidence="1">
    <location>
        <begin position="70"/>
        <end position="91"/>
    </location>
</feature>
<evidence type="ECO:0000256" key="1">
    <source>
        <dbReference type="SAM" id="MobiDB-lite"/>
    </source>
</evidence>
<dbReference type="EMBL" id="DS985215">
    <property type="protein sequence ID" value="EEY15408.1"/>
    <property type="molecule type" value="Genomic_DNA"/>
</dbReference>
<feature type="compositionally biased region" description="Gly residues" evidence="1">
    <location>
        <begin position="225"/>
        <end position="237"/>
    </location>
</feature>
<evidence type="ECO:0000313" key="2">
    <source>
        <dbReference type="EMBL" id="EEY15408.1"/>
    </source>
</evidence>
<dbReference type="HOGENOM" id="CLU_566440_0_0_1"/>
<reference evidence="3" key="1">
    <citation type="journal article" date="2011" name="PLoS Pathog.">
        <title>Comparative genomics yields insights into niche adaptation of plant vascular wilt pathogens.</title>
        <authorList>
            <person name="Klosterman S.J."/>
            <person name="Subbarao K.V."/>
            <person name="Kang S."/>
            <person name="Veronese P."/>
            <person name="Gold S.E."/>
            <person name="Thomma B.P.H.J."/>
            <person name="Chen Z."/>
            <person name="Henrissat B."/>
            <person name="Lee Y.-H."/>
            <person name="Park J."/>
            <person name="Garcia-Pedrajas M.D."/>
            <person name="Barbara D.J."/>
            <person name="Anchieta A."/>
            <person name="de Jonge R."/>
            <person name="Santhanam P."/>
            <person name="Maruthachalam K."/>
            <person name="Atallah Z."/>
            <person name="Amyotte S.G."/>
            <person name="Paz Z."/>
            <person name="Inderbitzin P."/>
            <person name="Hayes R.J."/>
            <person name="Heiman D.I."/>
            <person name="Young S."/>
            <person name="Zeng Q."/>
            <person name="Engels R."/>
            <person name="Galagan J."/>
            <person name="Cuomo C.A."/>
            <person name="Dobinson K.F."/>
            <person name="Ma L.-J."/>
        </authorList>
    </citation>
    <scope>NUCLEOTIDE SEQUENCE [LARGE SCALE GENOMIC DNA]</scope>
    <source>
        <strain evidence="3">VaMs.102 / ATCC MYA-4576 / FGSC 10136</strain>
    </source>
</reference>
<dbReference type="GeneID" id="9533412"/>
<protein>
    <submittedName>
        <fullName evidence="2">Predicted protein</fullName>
    </submittedName>
</protein>
<proteinExistence type="predicted"/>
<feature type="region of interest" description="Disordered" evidence="1">
    <location>
        <begin position="174"/>
        <end position="297"/>
    </location>
</feature>
<dbReference type="OrthoDB" id="4203839at2759"/>
<organism evidence="3">
    <name type="scientific">Verticillium alfalfae (strain VaMs.102 / ATCC MYA-4576 / FGSC 10136)</name>
    <name type="common">Verticillium wilt of alfalfa</name>
    <name type="synonym">Verticillium albo-atrum</name>
    <dbReference type="NCBI Taxonomy" id="526221"/>
    <lineage>
        <taxon>Eukaryota</taxon>
        <taxon>Fungi</taxon>
        <taxon>Dikarya</taxon>
        <taxon>Ascomycota</taxon>
        <taxon>Pezizomycotina</taxon>
        <taxon>Sordariomycetes</taxon>
        <taxon>Hypocreomycetidae</taxon>
        <taxon>Glomerellales</taxon>
        <taxon>Plectosphaerellaceae</taxon>
        <taxon>Verticillium</taxon>
    </lineage>
</organism>
<evidence type="ECO:0000313" key="3">
    <source>
        <dbReference type="Proteomes" id="UP000008698"/>
    </source>
</evidence>
<keyword evidence="3" id="KW-1185">Reference proteome</keyword>
<feature type="compositionally biased region" description="Polar residues" evidence="1">
    <location>
        <begin position="70"/>
        <end position="88"/>
    </location>
</feature>